<reference evidence="2 3" key="1">
    <citation type="submission" date="2019-06" db="EMBL/GenBank/DDBJ databases">
        <title>Description of Kitasatospora acidophila sp. nov. isolated from pine grove soil, and reclassification of Streptomyces novaecaesareae to Kitasatospora novaeceasareae comb. nov.</title>
        <authorList>
            <person name="Kim M.J."/>
        </authorList>
    </citation>
    <scope>NUCLEOTIDE SEQUENCE [LARGE SCALE GENOMIC DNA]</scope>
    <source>
        <strain evidence="2 3">MMS16-CNU292</strain>
    </source>
</reference>
<feature type="domain" description="HTH marR-type" evidence="1">
    <location>
        <begin position="1"/>
        <end position="149"/>
    </location>
</feature>
<evidence type="ECO:0000313" key="3">
    <source>
        <dbReference type="Proteomes" id="UP000319103"/>
    </source>
</evidence>
<proteinExistence type="predicted"/>
<evidence type="ECO:0000259" key="1">
    <source>
        <dbReference type="PROSITE" id="PS50995"/>
    </source>
</evidence>
<dbReference type="SUPFAM" id="SSF46785">
    <property type="entry name" value="Winged helix' DNA-binding domain"/>
    <property type="match status" value="1"/>
</dbReference>
<dbReference type="GO" id="GO:0006950">
    <property type="term" value="P:response to stress"/>
    <property type="evidence" value="ECO:0007669"/>
    <property type="project" value="TreeGrafter"/>
</dbReference>
<dbReference type="InterPro" id="IPR036390">
    <property type="entry name" value="WH_DNA-bd_sf"/>
</dbReference>
<name>A0A540VZ74_9ACTN</name>
<gene>
    <name evidence="2" type="ORF">E6W39_07000</name>
</gene>
<dbReference type="InterPro" id="IPR036388">
    <property type="entry name" value="WH-like_DNA-bd_sf"/>
</dbReference>
<protein>
    <submittedName>
        <fullName evidence="2">Winged helix-turn-helix transcriptional regulator</fullName>
    </submittedName>
</protein>
<organism evidence="2 3">
    <name type="scientific">Kitasatospora acidiphila</name>
    <dbReference type="NCBI Taxonomy" id="2567942"/>
    <lineage>
        <taxon>Bacteria</taxon>
        <taxon>Bacillati</taxon>
        <taxon>Actinomycetota</taxon>
        <taxon>Actinomycetes</taxon>
        <taxon>Kitasatosporales</taxon>
        <taxon>Streptomycetaceae</taxon>
        <taxon>Kitasatospora</taxon>
    </lineage>
</organism>
<dbReference type="EMBL" id="VIGB01000003">
    <property type="protein sequence ID" value="TQF02076.1"/>
    <property type="molecule type" value="Genomic_DNA"/>
</dbReference>
<dbReference type="InterPro" id="IPR000835">
    <property type="entry name" value="HTH_MarR-typ"/>
</dbReference>
<dbReference type="GO" id="GO:0003700">
    <property type="term" value="F:DNA-binding transcription factor activity"/>
    <property type="evidence" value="ECO:0007669"/>
    <property type="project" value="InterPro"/>
</dbReference>
<evidence type="ECO:0000313" key="2">
    <source>
        <dbReference type="EMBL" id="TQF02076.1"/>
    </source>
</evidence>
<dbReference type="InterPro" id="IPR039422">
    <property type="entry name" value="MarR/SlyA-like"/>
</dbReference>
<dbReference type="AlphaFoldDB" id="A0A540VZ74"/>
<dbReference type="PANTHER" id="PTHR33164:SF95">
    <property type="entry name" value="TRANSCRIPTIONAL REGULATOR"/>
    <property type="match status" value="1"/>
</dbReference>
<dbReference type="RefSeq" id="WP_141632788.1">
    <property type="nucleotide sequence ID" value="NZ_VIGB01000003.1"/>
</dbReference>
<dbReference type="Proteomes" id="UP000319103">
    <property type="component" value="Unassembled WGS sequence"/>
</dbReference>
<dbReference type="PRINTS" id="PR00598">
    <property type="entry name" value="HTHMARR"/>
</dbReference>
<sequence>MVDPAAPATDAPFTRLQTLPSWFLGRAGALGHRLVADALAEEELKLGHHAVLCAVAEFEPLAQAELSRTVRIDPKDMVGIINDLQARGLIVRGKDPRDARKNAITLAPEGAELLARLRSRTDAANEELLAPLDPAERQMLLALVARVIDGRTG</sequence>
<dbReference type="PANTHER" id="PTHR33164">
    <property type="entry name" value="TRANSCRIPTIONAL REGULATOR, MARR FAMILY"/>
    <property type="match status" value="1"/>
</dbReference>
<accession>A0A540VZ74</accession>
<dbReference type="PROSITE" id="PS50995">
    <property type="entry name" value="HTH_MARR_2"/>
    <property type="match status" value="1"/>
</dbReference>
<dbReference type="Pfam" id="PF12802">
    <property type="entry name" value="MarR_2"/>
    <property type="match status" value="1"/>
</dbReference>
<dbReference type="OrthoDB" id="4826718at2"/>
<comment type="caution">
    <text evidence="2">The sequence shown here is derived from an EMBL/GenBank/DDBJ whole genome shotgun (WGS) entry which is preliminary data.</text>
</comment>
<keyword evidence="3" id="KW-1185">Reference proteome</keyword>
<dbReference type="Gene3D" id="1.10.10.10">
    <property type="entry name" value="Winged helix-like DNA-binding domain superfamily/Winged helix DNA-binding domain"/>
    <property type="match status" value="1"/>
</dbReference>
<dbReference type="SMART" id="SM00347">
    <property type="entry name" value="HTH_MARR"/>
    <property type="match status" value="1"/>
</dbReference>